<dbReference type="InterPro" id="IPR002347">
    <property type="entry name" value="SDR_fam"/>
</dbReference>
<dbReference type="Gene3D" id="3.40.50.720">
    <property type="entry name" value="NAD(P)-binding Rossmann-like Domain"/>
    <property type="match status" value="2"/>
</dbReference>
<dbReference type="HOGENOM" id="CLU_010194_1_3_10"/>
<dbReference type="eggNOG" id="COG1028">
    <property type="taxonomic scope" value="Bacteria"/>
</dbReference>
<dbReference type="Proteomes" id="UP000009049">
    <property type="component" value="Chromosome"/>
</dbReference>
<dbReference type="PRINTS" id="PR00081">
    <property type="entry name" value="GDHRDH"/>
</dbReference>
<reference evidence="3 4" key="1">
    <citation type="journal article" date="2009" name="J. Bacteriol.">
        <title>Complete genome sequence of Robiginitalea biformata HTCC2501.</title>
        <authorList>
            <person name="Oh H.M."/>
            <person name="Giovannoni S.J."/>
            <person name="Lee K."/>
            <person name="Ferriera S."/>
            <person name="Johnson J."/>
            <person name="Cho J.C."/>
        </authorList>
    </citation>
    <scope>NUCLEOTIDE SEQUENCE [LARGE SCALE GENOMIC DNA]</scope>
    <source>
        <strain evidence="4">ATCC BAA-864 / HTCC2501 / KCTC 12146</strain>
    </source>
</reference>
<evidence type="ECO:0000313" key="4">
    <source>
        <dbReference type="Proteomes" id="UP000009049"/>
    </source>
</evidence>
<dbReference type="InterPro" id="IPR051122">
    <property type="entry name" value="SDR_DHRS6-like"/>
</dbReference>
<dbReference type="STRING" id="313596.RB2501_14724"/>
<protein>
    <submittedName>
        <fullName evidence="3">Oxidoreductase, short chain dehydrogenase/reductase family protein</fullName>
    </submittedName>
</protein>
<accession>A4CL42</accession>
<dbReference type="EMBL" id="CP001712">
    <property type="protein sequence ID" value="EAR15591.1"/>
    <property type="molecule type" value="Genomic_DNA"/>
</dbReference>
<evidence type="ECO:0000313" key="3">
    <source>
        <dbReference type="EMBL" id="EAR15591.1"/>
    </source>
</evidence>
<sequence length="259" mass="27741">MNTSRDCALVIGGSKGLGLATVEKIAATGYPVAVVHRDPRKDLEAVREHFEALQNNGAHLLHQNTDAIGGEGRDQFLNALEDWLTPGRKVGLVVFSIAKGNLKRMVESDGLTGRDLAITSEAMAFAFYDWARELKGRGMLGEGACLVAFTSEGSQRVLPAYGAVGTAKAALEALVRQMAVEWAPEGIRVNCLQAGVTQTDSLMRIPGVKKLLDRASRRNPSGRLTRPADVANAVYLLSQPEAAWITGNVLCVDGGERLC</sequence>
<dbReference type="RefSeq" id="WP_015754907.1">
    <property type="nucleotide sequence ID" value="NC_013222.1"/>
</dbReference>
<dbReference type="SUPFAM" id="SSF51735">
    <property type="entry name" value="NAD(P)-binding Rossmann-fold domains"/>
    <property type="match status" value="1"/>
</dbReference>
<comment type="similarity">
    <text evidence="1">Belongs to the short-chain dehydrogenases/reductases (SDR) family.</text>
</comment>
<dbReference type="AlphaFoldDB" id="A4CL42"/>
<keyword evidence="2" id="KW-0560">Oxidoreductase</keyword>
<gene>
    <name evidence="3" type="ordered locus">RB2501_14724</name>
</gene>
<name>A4CL42_ROBBH</name>
<keyword evidence="4" id="KW-1185">Reference proteome</keyword>
<evidence type="ECO:0000256" key="1">
    <source>
        <dbReference type="ARBA" id="ARBA00006484"/>
    </source>
</evidence>
<dbReference type="KEGG" id="rbi:RB2501_14724"/>
<dbReference type="GO" id="GO:0016491">
    <property type="term" value="F:oxidoreductase activity"/>
    <property type="evidence" value="ECO:0007669"/>
    <property type="project" value="UniProtKB-KW"/>
</dbReference>
<dbReference type="PANTHER" id="PTHR43477:SF1">
    <property type="entry name" value="DIHYDROANTICAPSIN 7-DEHYDROGENASE"/>
    <property type="match status" value="1"/>
</dbReference>
<dbReference type="Pfam" id="PF13561">
    <property type="entry name" value="adh_short_C2"/>
    <property type="match status" value="1"/>
</dbReference>
<organism evidence="3 4">
    <name type="scientific">Robiginitalea biformata (strain ATCC BAA-864 / DSM 15991 / KCTC 12146 / HTCC2501)</name>
    <dbReference type="NCBI Taxonomy" id="313596"/>
    <lineage>
        <taxon>Bacteria</taxon>
        <taxon>Pseudomonadati</taxon>
        <taxon>Bacteroidota</taxon>
        <taxon>Flavobacteriia</taxon>
        <taxon>Flavobacteriales</taxon>
        <taxon>Flavobacteriaceae</taxon>
        <taxon>Robiginitalea</taxon>
    </lineage>
</organism>
<evidence type="ECO:0000256" key="2">
    <source>
        <dbReference type="ARBA" id="ARBA00023002"/>
    </source>
</evidence>
<dbReference type="InterPro" id="IPR036291">
    <property type="entry name" value="NAD(P)-bd_dom_sf"/>
</dbReference>
<proteinExistence type="inferred from homology"/>
<dbReference type="PANTHER" id="PTHR43477">
    <property type="entry name" value="DIHYDROANTICAPSIN 7-DEHYDROGENASE"/>
    <property type="match status" value="1"/>
</dbReference>